<dbReference type="Proteomes" id="UP001345963">
    <property type="component" value="Unassembled WGS sequence"/>
</dbReference>
<reference evidence="1 2" key="1">
    <citation type="submission" date="2021-07" db="EMBL/GenBank/DDBJ databases">
        <authorList>
            <person name="Palmer J.M."/>
        </authorList>
    </citation>
    <scope>NUCLEOTIDE SEQUENCE [LARGE SCALE GENOMIC DNA]</scope>
    <source>
        <strain evidence="1 2">AT_MEX2019</strain>
        <tissue evidence="1">Muscle</tissue>
    </source>
</reference>
<dbReference type="EMBL" id="JAHUTI010055322">
    <property type="protein sequence ID" value="MED6250173.1"/>
    <property type="molecule type" value="Genomic_DNA"/>
</dbReference>
<sequence>MTSHKRDVQSGLTGNRRDVWQRLKLTKSANQRITLTSLPGLKIALPSLFLHFSVYINTRRGEGSTSGLATQPSI</sequence>
<proteinExistence type="predicted"/>
<evidence type="ECO:0000313" key="2">
    <source>
        <dbReference type="Proteomes" id="UP001345963"/>
    </source>
</evidence>
<protein>
    <submittedName>
        <fullName evidence="1">Uncharacterized protein</fullName>
    </submittedName>
</protein>
<organism evidence="1 2">
    <name type="scientific">Ataeniobius toweri</name>
    <dbReference type="NCBI Taxonomy" id="208326"/>
    <lineage>
        <taxon>Eukaryota</taxon>
        <taxon>Metazoa</taxon>
        <taxon>Chordata</taxon>
        <taxon>Craniata</taxon>
        <taxon>Vertebrata</taxon>
        <taxon>Euteleostomi</taxon>
        <taxon>Actinopterygii</taxon>
        <taxon>Neopterygii</taxon>
        <taxon>Teleostei</taxon>
        <taxon>Neoteleostei</taxon>
        <taxon>Acanthomorphata</taxon>
        <taxon>Ovalentaria</taxon>
        <taxon>Atherinomorphae</taxon>
        <taxon>Cyprinodontiformes</taxon>
        <taxon>Goodeidae</taxon>
        <taxon>Ataeniobius</taxon>
    </lineage>
</organism>
<evidence type="ECO:0000313" key="1">
    <source>
        <dbReference type="EMBL" id="MED6250173.1"/>
    </source>
</evidence>
<name>A0ABU7BIB0_9TELE</name>
<comment type="caution">
    <text evidence="1">The sequence shown here is derived from an EMBL/GenBank/DDBJ whole genome shotgun (WGS) entry which is preliminary data.</text>
</comment>
<gene>
    <name evidence="1" type="ORF">ATANTOWER_026144</name>
</gene>
<keyword evidence="2" id="KW-1185">Reference proteome</keyword>
<accession>A0ABU7BIB0</accession>